<dbReference type="AlphaFoldDB" id="A0A853BDA7"/>
<organism evidence="2 3">
    <name type="scientific">Amycolatopsis endophytica</name>
    <dbReference type="NCBI Taxonomy" id="860233"/>
    <lineage>
        <taxon>Bacteria</taxon>
        <taxon>Bacillati</taxon>
        <taxon>Actinomycetota</taxon>
        <taxon>Actinomycetes</taxon>
        <taxon>Pseudonocardiales</taxon>
        <taxon>Pseudonocardiaceae</taxon>
        <taxon>Amycolatopsis</taxon>
    </lineage>
</organism>
<evidence type="ECO:0000313" key="3">
    <source>
        <dbReference type="Proteomes" id="UP000549616"/>
    </source>
</evidence>
<proteinExistence type="predicted"/>
<comment type="caution">
    <text evidence="2">The sequence shown here is derived from an EMBL/GenBank/DDBJ whole genome shotgun (WGS) entry which is preliminary data.</text>
</comment>
<gene>
    <name evidence="2" type="ORF">HNR02_006728</name>
</gene>
<sequence length="133" mass="13842">MTSTTPGQQAKSRTATVNLPFVRAEFRTPDVHLPKIPVPDRDEVNAALHTARSFLPPPRQLAYFGGLGLLAAVELIEWPVAVAIGVGAAVVGRGKGDQKQQGDQKQIPAPAAATSARARAGTPKKGGTARGNS</sequence>
<reference evidence="2 3" key="1">
    <citation type="submission" date="2020-07" db="EMBL/GenBank/DDBJ databases">
        <title>Sequencing the genomes of 1000 actinobacteria strains.</title>
        <authorList>
            <person name="Klenk H.-P."/>
        </authorList>
    </citation>
    <scope>NUCLEOTIDE SEQUENCE [LARGE SCALE GENOMIC DNA]</scope>
    <source>
        <strain evidence="2 3">DSM 104006</strain>
    </source>
</reference>
<dbReference type="Proteomes" id="UP000549616">
    <property type="component" value="Unassembled WGS sequence"/>
</dbReference>
<feature type="region of interest" description="Disordered" evidence="1">
    <location>
        <begin position="92"/>
        <end position="133"/>
    </location>
</feature>
<protein>
    <submittedName>
        <fullName evidence="2">Uncharacterized protein</fullName>
    </submittedName>
</protein>
<keyword evidence="3" id="KW-1185">Reference proteome</keyword>
<dbReference type="EMBL" id="JACCFK010000002">
    <property type="protein sequence ID" value="NYI93353.1"/>
    <property type="molecule type" value="Genomic_DNA"/>
</dbReference>
<feature type="compositionally biased region" description="Low complexity" evidence="1">
    <location>
        <begin position="103"/>
        <end position="120"/>
    </location>
</feature>
<accession>A0A853BDA7</accession>
<evidence type="ECO:0000313" key="2">
    <source>
        <dbReference type="EMBL" id="NYI93353.1"/>
    </source>
</evidence>
<dbReference type="RefSeq" id="WP_179776126.1">
    <property type="nucleotide sequence ID" value="NZ_JACCFK010000002.1"/>
</dbReference>
<evidence type="ECO:0000256" key="1">
    <source>
        <dbReference type="SAM" id="MobiDB-lite"/>
    </source>
</evidence>
<name>A0A853BDA7_9PSEU</name>